<accession>A0ABX8BK36</accession>
<dbReference type="InterPro" id="IPR018247">
    <property type="entry name" value="EF_Hand_1_Ca_BS"/>
</dbReference>
<dbReference type="PROSITE" id="PS50222">
    <property type="entry name" value="EF_HAND_2"/>
    <property type="match status" value="2"/>
</dbReference>
<dbReference type="Pfam" id="PF13202">
    <property type="entry name" value="EF-hand_5"/>
    <property type="match status" value="1"/>
</dbReference>
<dbReference type="SUPFAM" id="SSF47473">
    <property type="entry name" value="EF-hand"/>
    <property type="match status" value="1"/>
</dbReference>
<proteinExistence type="predicted"/>
<dbReference type="Proteomes" id="UP000676079">
    <property type="component" value="Chromosome"/>
</dbReference>
<dbReference type="InterPro" id="IPR002048">
    <property type="entry name" value="EF_hand_dom"/>
</dbReference>
<keyword evidence="3" id="KW-1185">Reference proteome</keyword>
<dbReference type="RefSeq" id="WP_220561980.1">
    <property type="nucleotide sequence ID" value="NZ_CP074133.1"/>
</dbReference>
<dbReference type="PROSITE" id="PS00018">
    <property type="entry name" value="EF_HAND_1"/>
    <property type="match status" value="1"/>
</dbReference>
<dbReference type="Gene3D" id="1.10.238.10">
    <property type="entry name" value="EF-hand"/>
    <property type="match status" value="1"/>
</dbReference>
<evidence type="ECO:0000313" key="3">
    <source>
        <dbReference type="Proteomes" id="UP000676079"/>
    </source>
</evidence>
<reference evidence="2 3" key="1">
    <citation type="submission" date="2021-05" db="EMBL/GenBank/DDBJ databases">
        <title>Direct Submission.</title>
        <authorList>
            <person name="Li K."/>
            <person name="Gao J."/>
        </authorList>
    </citation>
    <scope>NUCLEOTIDE SEQUENCE [LARGE SCALE GENOMIC DNA]</scope>
    <source>
        <strain evidence="2 3">Mg02</strain>
    </source>
</reference>
<protein>
    <submittedName>
        <fullName evidence="2">EF-hand domain-containing protein</fullName>
    </submittedName>
</protein>
<gene>
    <name evidence="2" type="ORF">KGD84_20140</name>
</gene>
<dbReference type="EMBL" id="CP074133">
    <property type="protein sequence ID" value="QUX20783.1"/>
    <property type="molecule type" value="Genomic_DNA"/>
</dbReference>
<name>A0ABX8BK36_9ACTN</name>
<feature type="domain" description="EF-hand" evidence="1">
    <location>
        <begin position="130"/>
        <end position="165"/>
    </location>
</feature>
<evidence type="ECO:0000259" key="1">
    <source>
        <dbReference type="PROSITE" id="PS50222"/>
    </source>
</evidence>
<dbReference type="CDD" id="cd00051">
    <property type="entry name" value="EFh"/>
    <property type="match status" value="1"/>
</dbReference>
<organism evidence="2 3">
    <name type="scientific">Nocardiopsis changdeensis</name>
    <dbReference type="NCBI Taxonomy" id="2831969"/>
    <lineage>
        <taxon>Bacteria</taxon>
        <taxon>Bacillati</taxon>
        <taxon>Actinomycetota</taxon>
        <taxon>Actinomycetes</taxon>
        <taxon>Streptosporangiales</taxon>
        <taxon>Nocardiopsidaceae</taxon>
        <taxon>Nocardiopsis</taxon>
    </lineage>
</organism>
<dbReference type="SMART" id="SM00054">
    <property type="entry name" value="EFh"/>
    <property type="match status" value="3"/>
</dbReference>
<sequence length="175" mass="19219">MAGVEEKSRMEKRFELWDREGKGYVERSDVEAGAVRFAQALGEQGSTKEQALIDAYMGMWDSLSRAAGTDRVGKDVFLRLSETAVIGQGDGGFDRVLRPVVEALADLLDTDGDGRVGEREFVRWAGVMGVRGPDSARAFEHLDGDGDGTLSREEFTVAVRDYLFGRHDAPLFGAR</sequence>
<evidence type="ECO:0000313" key="2">
    <source>
        <dbReference type="EMBL" id="QUX20783.1"/>
    </source>
</evidence>
<feature type="domain" description="EF-hand" evidence="1">
    <location>
        <begin position="5"/>
        <end position="40"/>
    </location>
</feature>
<dbReference type="InterPro" id="IPR011992">
    <property type="entry name" value="EF-hand-dom_pair"/>
</dbReference>